<comment type="catalytic activity">
    <reaction evidence="1">
        <text>S-ubiquitinyl-[E2 ubiquitin-conjugating enzyme]-L-cysteine + [acceptor protein]-L-lysine = [E2 ubiquitin-conjugating enzyme]-L-cysteine + N(6)-ubiquitinyl-[acceptor protein]-L-lysine.</text>
        <dbReference type="EC" id="2.3.2.27"/>
    </reaction>
</comment>
<evidence type="ECO:0000256" key="9">
    <source>
        <dbReference type="ARBA" id="ARBA00022786"/>
    </source>
</evidence>
<evidence type="ECO:0000256" key="3">
    <source>
        <dbReference type="ARBA" id="ARBA00004496"/>
    </source>
</evidence>
<evidence type="ECO:0000313" key="14">
    <source>
        <dbReference type="EMBL" id="KLO08673.1"/>
    </source>
</evidence>
<comment type="similarity">
    <text evidence="5">Belongs to the ubiquitin conjugation factor E4 family.</text>
</comment>
<sequence length="1101" mass="124700">MAEERTNTPLDDAERIRLRRLAKLGASSPSPSPQRSSTPPAPTPPVQTPKSTVLKRKPATTATLPSTSKPPPPVKAPAGPVKLDLVQWENYTVGDVLRVTLDRSYAEKHHWEHVWLKHLAAELEAEDPQALKPLKLSCEISDRLLISRLDVNPEAMSDDLDYLPVLASLPQSQTVFEYLVGCWKRQNNVRLSLGKKNYAPQDLQHIISVLDKLRDLTISYAGLVLQEPDMFTQPEGKVVGPEELVSSLLSLSSLTGPLSSNSSASFLGASEVPQFLSDIVQRFEPDDELDGVLGPVVRLLVWNKSLARQDGIAGADAGWRSVVSGLEALVNNKAIAAMIPRLPEWNPEIATPATFEFISLMGPLMRLGVYERDWPYIAKTFFLETEAERKSAANIESSYASLRGTMKSLQSALFRIFDRILRASPQSREFVLQYFSRVISLNIRRAGMQVDFNTVASDSFMTNVLAVLLRFAEPFMDATYSKLDRVDPLYLAKSSRVEVKDETRIKADGEEVSTWMKEVQAAGGPSPTFISDIFYLTSAVNHYGLNRTLQTYEELHKHLDDLKRHLEFMTESLNSLTPTNSLYARTQHAIKQTNDEIAKIHSEQFAFQTQLLDPEFIFRQIGFTNFVEAWLLRMVDPSKRHPSPAVEVPLPRDVPIAFRMLPEYFIEDIVDFLLFLMRTSPMSFDLTGKTELITWALTFLRSSWYIKNPFLKAKINETIFYGCLQYGPERIGVLGQVLNSHPFALKHLMPALMSFYIEVEQTGASSQFYDKFNARRNIAWILKVIWDNPTHRQALKDEAKNSDKFVRFVNLMINDVTYLMDESLSELTQISHIQHEMDTPAWNTQTLQHRREREGTLRSLERHASGFTTLGRSTVELLKIFTKETKAPFMTPEIVDRLAAMLDYNLDALVGPKCTDLIVKDKEKFKFDPRALLSDILQVYLNLSDQGEFVRGVANDGRSYKKELFEKAAGIARRTGMKTEDEIEQLRLFVVKVEETRATMEAEEDLGEVPDEFLDPLMYTLMRDPVTLPSSKVVIDRSTIKAHLLSDTKDPFNRSPMSIEDVVPNPELKARIDEFLAGRRNKATALDIPESEVVKMDTDEN</sequence>
<dbReference type="InterPro" id="IPR045132">
    <property type="entry name" value="UBE4"/>
</dbReference>
<evidence type="ECO:0000256" key="12">
    <source>
        <dbReference type="SAM" id="MobiDB-lite"/>
    </source>
</evidence>
<dbReference type="InterPro" id="IPR019474">
    <property type="entry name" value="Ub_conjug_fac_E4_core"/>
</dbReference>
<dbReference type="PANTHER" id="PTHR13931">
    <property type="entry name" value="UBIQUITINATION FACTOR E4"/>
    <property type="match status" value="1"/>
</dbReference>
<dbReference type="GO" id="GO:0005737">
    <property type="term" value="C:cytoplasm"/>
    <property type="evidence" value="ECO:0007669"/>
    <property type="project" value="UniProtKB-SubCell"/>
</dbReference>
<evidence type="ECO:0000256" key="5">
    <source>
        <dbReference type="ARBA" id="ARBA00007434"/>
    </source>
</evidence>
<organism evidence="14 15">
    <name type="scientific">Schizopora paradoxa</name>
    <dbReference type="NCBI Taxonomy" id="27342"/>
    <lineage>
        <taxon>Eukaryota</taxon>
        <taxon>Fungi</taxon>
        <taxon>Dikarya</taxon>
        <taxon>Basidiomycota</taxon>
        <taxon>Agaricomycotina</taxon>
        <taxon>Agaricomycetes</taxon>
        <taxon>Hymenochaetales</taxon>
        <taxon>Schizoporaceae</taxon>
        <taxon>Schizopora</taxon>
    </lineage>
</organism>
<dbReference type="FunCoup" id="A0A0H2RGJ7">
    <property type="interactions" value="1013"/>
</dbReference>
<evidence type="ECO:0000259" key="13">
    <source>
        <dbReference type="PROSITE" id="PS51698"/>
    </source>
</evidence>
<keyword evidence="7" id="KW-0963">Cytoplasm</keyword>
<keyword evidence="15" id="KW-1185">Reference proteome</keyword>
<dbReference type="PROSITE" id="PS51698">
    <property type="entry name" value="U_BOX"/>
    <property type="match status" value="1"/>
</dbReference>
<dbReference type="OrthoDB" id="20295at2759"/>
<accession>A0A0H2RGJ7</accession>
<dbReference type="GO" id="GO:0000209">
    <property type="term" value="P:protein polyubiquitination"/>
    <property type="evidence" value="ECO:0007669"/>
    <property type="project" value="TreeGrafter"/>
</dbReference>
<feature type="region of interest" description="Disordered" evidence="12">
    <location>
        <begin position="1"/>
        <end position="78"/>
    </location>
</feature>
<dbReference type="SUPFAM" id="SSF57850">
    <property type="entry name" value="RING/U-box"/>
    <property type="match status" value="1"/>
</dbReference>
<protein>
    <recommendedName>
        <fullName evidence="6">RING-type E3 ubiquitin transferase</fullName>
        <ecNumber evidence="6">2.3.2.27</ecNumber>
    </recommendedName>
</protein>
<evidence type="ECO:0000256" key="1">
    <source>
        <dbReference type="ARBA" id="ARBA00000900"/>
    </source>
</evidence>
<evidence type="ECO:0000256" key="6">
    <source>
        <dbReference type="ARBA" id="ARBA00012483"/>
    </source>
</evidence>
<dbReference type="GO" id="GO:0034450">
    <property type="term" value="F:ubiquitin-ubiquitin ligase activity"/>
    <property type="evidence" value="ECO:0007669"/>
    <property type="project" value="InterPro"/>
</dbReference>
<dbReference type="GO" id="GO:0005634">
    <property type="term" value="C:nucleus"/>
    <property type="evidence" value="ECO:0007669"/>
    <property type="project" value="UniProtKB-SubCell"/>
</dbReference>
<dbReference type="CDD" id="cd16657">
    <property type="entry name" value="RING-Ubox_UBE4A"/>
    <property type="match status" value="1"/>
</dbReference>
<evidence type="ECO:0000313" key="15">
    <source>
        <dbReference type="Proteomes" id="UP000053477"/>
    </source>
</evidence>
<keyword evidence="11" id="KW-0175">Coiled coil</keyword>
<dbReference type="AlphaFoldDB" id="A0A0H2RGJ7"/>
<keyword evidence="10" id="KW-0539">Nucleus</keyword>
<dbReference type="Pfam" id="PF10408">
    <property type="entry name" value="Ufd2P_core"/>
    <property type="match status" value="1"/>
</dbReference>
<dbReference type="Proteomes" id="UP000053477">
    <property type="component" value="Unassembled WGS sequence"/>
</dbReference>
<dbReference type="Gene3D" id="3.30.40.10">
    <property type="entry name" value="Zinc/RING finger domain, C3HC4 (zinc finger)"/>
    <property type="match status" value="1"/>
</dbReference>
<feature type="compositionally biased region" description="Basic and acidic residues" evidence="12">
    <location>
        <begin position="1"/>
        <end position="16"/>
    </location>
</feature>
<proteinExistence type="inferred from homology"/>
<comment type="pathway">
    <text evidence="4">Protein modification; protein ubiquitination.</text>
</comment>
<evidence type="ECO:0000256" key="10">
    <source>
        <dbReference type="ARBA" id="ARBA00023242"/>
    </source>
</evidence>
<dbReference type="PANTHER" id="PTHR13931:SF2">
    <property type="entry name" value="UBIQUITIN CONJUGATION FACTOR E4 B"/>
    <property type="match status" value="1"/>
</dbReference>
<keyword evidence="9" id="KW-0833">Ubl conjugation pathway</keyword>
<dbReference type="InterPro" id="IPR003613">
    <property type="entry name" value="Ubox_domain"/>
</dbReference>
<reference evidence="14 15" key="1">
    <citation type="submission" date="2015-04" db="EMBL/GenBank/DDBJ databases">
        <title>Complete genome sequence of Schizopora paradoxa KUC8140, a cosmopolitan wood degrader in East Asia.</title>
        <authorList>
            <consortium name="DOE Joint Genome Institute"/>
            <person name="Min B."/>
            <person name="Park H."/>
            <person name="Jang Y."/>
            <person name="Kim J.-J."/>
            <person name="Kim K.H."/>
            <person name="Pangilinan J."/>
            <person name="Lipzen A."/>
            <person name="Riley R."/>
            <person name="Grigoriev I.V."/>
            <person name="Spatafora J.W."/>
            <person name="Choi I.-G."/>
        </authorList>
    </citation>
    <scope>NUCLEOTIDE SEQUENCE [LARGE SCALE GENOMIC DNA]</scope>
    <source>
        <strain evidence="14 15">KUC8140</strain>
    </source>
</reference>
<comment type="subcellular location">
    <subcellularLocation>
        <location evidence="3">Cytoplasm</location>
    </subcellularLocation>
    <subcellularLocation>
        <location evidence="2">Nucleus</location>
    </subcellularLocation>
</comment>
<evidence type="ECO:0000256" key="11">
    <source>
        <dbReference type="SAM" id="Coils"/>
    </source>
</evidence>
<dbReference type="GO" id="GO:0036503">
    <property type="term" value="P:ERAD pathway"/>
    <property type="evidence" value="ECO:0007669"/>
    <property type="project" value="InterPro"/>
</dbReference>
<dbReference type="SMART" id="SM00504">
    <property type="entry name" value="Ubox"/>
    <property type="match status" value="1"/>
</dbReference>
<dbReference type="Pfam" id="PF04564">
    <property type="entry name" value="U-box"/>
    <property type="match status" value="1"/>
</dbReference>
<evidence type="ECO:0000256" key="8">
    <source>
        <dbReference type="ARBA" id="ARBA00022679"/>
    </source>
</evidence>
<feature type="compositionally biased region" description="Low complexity" evidence="12">
    <location>
        <begin position="27"/>
        <end position="38"/>
    </location>
</feature>
<dbReference type="STRING" id="27342.A0A0H2RGJ7"/>
<dbReference type="UniPathway" id="UPA00143"/>
<feature type="domain" description="U-box" evidence="13">
    <location>
        <begin position="1008"/>
        <end position="1082"/>
    </location>
</feature>
<dbReference type="InterPro" id="IPR013083">
    <property type="entry name" value="Znf_RING/FYVE/PHD"/>
</dbReference>
<evidence type="ECO:0000256" key="7">
    <source>
        <dbReference type="ARBA" id="ARBA00022490"/>
    </source>
</evidence>
<dbReference type="EC" id="2.3.2.27" evidence="6"/>
<gene>
    <name evidence="14" type="ORF">SCHPADRAFT_908469</name>
</gene>
<dbReference type="GO" id="GO:0000151">
    <property type="term" value="C:ubiquitin ligase complex"/>
    <property type="evidence" value="ECO:0007669"/>
    <property type="project" value="InterPro"/>
</dbReference>
<dbReference type="FunFam" id="3.30.40.10:FF:000055">
    <property type="entry name" value="Ubiquitin conjugation factor e4 a"/>
    <property type="match status" value="1"/>
</dbReference>
<feature type="coiled-coil region" evidence="11">
    <location>
        <begin position="545"/>
        <end position="572"/>
    </location>
</feature>
<keyword evidence="8" id="KW-0808">Transferase</keyword>
<evidence type="ECO:0000256" key="2">
    <source>
        <dbReference type="ARBA" id="ARBA00004123"/>
    </source>
</evidence>
<dbReference type="EMBL" id="KQ086082">
    <property type="protein sequence ID" value="KLO08673.1"/>
    <property type="molecule type" value="Genomic_DNA"/>
</dbReference>
<name>A0A0H2RGJ7_9AGAM</name>
<dbReference type="GO" id="GO:0006511">
    <property type="term" value="P:ubiquitin-dependent protein catabolic process"/>
    <property type="evidence" value="ECO:0007669"/>
    <property type="project" value="InterPro"/>
</dbReference>
<dbReference type="InParanoid" id="A0A0H2RGJ7"/>
<evidence type="ECO:0000256" key="4">
    <source>
        <dbReference type="ARBA" id="ARBA00004906"/>
    </source>
</evidence>